<proteinExistence type="inferred from homology"/>
<protein>
    <submittedName>
        <fullName evidence="3">Spx/MgsR family RNA polymerase-binding regulatory protein</fullName>
    </submittedName>
</protein>
<gene>
    <name evidence="3" type="ORF">ENJ15_00545</name>
</gene>
<dbReference type="EMBL" id="DRLI01000025">
    <property type="protein sequence ID" value="HHM01471.1"/>
    <property type="molecule type" value="Genomic_DNA"/>
</dbReference>
<dbReference type="AlphaFoldDB" id="A0A7V5RMX5"/>
<comment type="caution">
    <text evidence="3">The sequence shown here is derived from an EMBL/GenBank/DDBJ whole genome shotgun (WGS) entry which is preliminary data.</text>
</comment>
<evidence type="ECO:0000256" key="2">
    <source>
        <dbReference type="PROSITE-ProRule" id="PRU01282"/>
    </source>
</evidence>
<dbReference type="CDD" id="cd02977">
    <property type="entry name" value="ArsC_family"/>
    <property type="match status" value="1"/>
</dbReference>
<dbReference type="PANTHER" id="PTHR30041:SF8">
    <property type="entry name" value="PROTEIN YFFB"/>
    <property type="match status" value="1"/>
</dbReference>
<dbReference type="InterPro" id="IPR036249">
    <property type="entry name" value="Thioredoxin-like_sf"/>
</dbReference>
<dbReference type="InterPro" id="IPR006504">
    <property type="entry name" value="Tscrpt_reg_Spx/MgsR"/>
</dbReference>
<organism evidence="3">
    <name type="scientific">Caldithrix abyssi</name>
    <dbReference type="NCBI Taxonomy" id="187145"/>
    <lineage>
        <taxon>Bacteria</taxon>
        <taxon>Pseudomonadati</taxon>
        <taxon>Calditrichota</taxon>
        <taxon>Calditrichia</taxon>
        <taxon>Calditrichales</taxon>
        <taxon>Calditrichaceae</taxon>
        <taxon>Caldithrix</taxon>
    </lineage>
</organism>
<sequence length="130" mass="15011">MVNHGIFSYLDGDKTMLRLYGIPNCDTIRKTKKLLDRHGIPFQFIDVRATPLSPGKLKEISDRLGLMKLINTRGRTYRDLGIKEKSLSDDQLLDILQQNQAMIKRPLLENNNNYFIGYDEQGLLDFARLV</sequence>
<dbReference type="InterPro" id="IPR006660">
    <property type="entry name" value="Arsenate_reductase-like"/>
</dbReference>
<dbReference type="PANTHER" id="PTHR30041">
    <property type="entry name" value="ARSENATE REDUCTASE"/>
    <property type="match status" value="1"/>
</dbReference>
<dbReference type="SUPFAM" id="SSF52833">
    <property type="entry name" value="Thioredoxin-like"/>
    <property type="match status" value="1"/>
</dbReference>
<dbReference type="NCBIfam" id="TIGR01617">
    <property type="entry name" value="arsC_related"/>
    <property type="match status" value="1"/>
</dbReference>
<comment type="similarity">
    <text evidence="1 2">Belongs to the ArsC family.</text>
</comment>
<dbReference type="Pfam" id="PF03960">
    <property type="entry name" value="ArsC"/>
    <property type="match status" value="1"/>
</dbReference>
<dbReference type="Gene3D" id="3.40.30.10">
    <property type="entry name" value="Glutaredoxin"/>
    <property type="match status" value="1"/>
</dbReference>
<dbReference type="PROSITE" id="PS51353">
    <property type="entry name" value="ARSC"/>
    <property type="match status" value="1"/>
</dbReference>
<dbReference type="Proteomes" id="UP000885771">
    <property type="component" value="Unassembled WGS sequence"/>
</dbReference>
<evidence type="ECO:0000313" key="3">
    <source>
        <dbReference type="EMBL" id="HHM01471.1"/>
    </source>
</evidence>
<accession>A0A7V5RMX5</accession>
<reference evidence="3" key="1">
    <citation type="journal article" date="2020" name="mSystems">
        <title>Genome- and Community-Level Interaction Insights into Carbon Utilization and Element Cycling Functions of Hydrothermarchaeota in Hydrothermal Sediment.</title>
        <authorList>
            <person name="Zhou Z."/>
            <person name="Liu Y."/>
            <person name="Xu W."/>
            <person name="Pan J."/>
            <person name="Luo Z.H."/>
            <person name="Li M."/>
        </authorList>
    </citation>
    <scope>NUCLEOTIDE SEQUENCE [LARGE SCALE GENOMIC DNA]</scope>
    <source>
        <strain evidence="3">HyVt-460</strain>
    </source>
</reference>
<evidence type="ECO:0000256" key="1">
    <source>
        <dbReference type="ARBA" id="ARBA00007198"/>
    </source>
</evidence>
<name>A0A7V5RMX5_CALAY</name>